<dbReference type="EMBL" id="CAFAAL010000033">
    <property type="protein sequence ID" value="CAB4799151.1"/>
    <property type="molecule type" value="Genomic_DNA"/>
</dbReference>
<dbReference type="InterPro" id="IPR009078">
    <property type="entry name" value="Ferritin-like_SF"/>
</dbReference>
<gene>
    <name evidence="1" type="ORF">UFOPK2658_00514</name>
    <name evidence="2" type="ORF">UFOPK2880_00993</name>
    <name evidence="3" type="ORF">UFOPK3004_00565</name>
    <name evidence="4" type="ORF">UFOPK3304_00418</name>
    <name evidence="5" type="ORF">UFOPK3494_00276</name>
    <name evidence="6" type="ORF">UFOPK4134_00448</name>
</gene>
<dbReference type="CDD" id="cd00657">
    <property type="entry name" value="Ferritin_like"/>
    <property type="match status" value="1"/>
</dbReference>
<dbReference type="AlphaFoldDB" id="A0A6J6QV88"/>
<evidence type="ECO:0000313" key="1">
    <source>
        <dbReference type="EMBL" id="CAB4712875.1"/>
    </source>
</evidence>
<accession>A0A6J6QV88</accession>
<evidence type="ECO:0000313" key="6">
    <source>
        <dbReference type="EMBL" id="CAB5024041.1"/>
    </source>
</evidence>
<evidence type="ECO:0000313" key="2">
    <source>
        <dbReference type="EMBL" id="CAB4774097.1"/>
    </source>
</evidence>
<dbReference type="Pfam" id="PF13668">
    <property type="entry name" value="Ferritin_2"/>
    <property type="match status" value="1"/>
</dbReference>
<dbReference type="EMBL" id="CAFBPS010000019">
    <property type="protein sequence ID" value="CAB5024041.1"/>
    <property type="molecule type" value="Genomic_DNA"/>
</dbReference>
<evidence type="ECO:0000313" key="3">
    <source>
        <dbReference type="EMBL" id="CAB4799151.1"/>
    </source>
</evidence>
<dbReference type="InterPro" id="IPR012347">
    <property type="entry name" value="Ferritin-like"/>
</dbReference>
<organism evidence="1">
    <name type="scientific">freshwater metagenome</name>
    <dbReference type="NCBI Taxonomy" id="449393"/>
    <lineage>
        <taxon>unclassified sequences</taxon>
        <taxon>metagenomes</taxon>
        <taxon>ecological metagenomes</taxon>
    </lineage>
</organism>
<dbReference type="EMBL" id="CAFBLJ010000014">
    <property type="protein sequence ID" value="CAB4860366.1"/>
    <property type="molecule type" value="Genomic_DNA"/>
</dbReference>
<sequence>MSNSNREELQAFSKIVKATQGADFGPALQSSLSRRRFFIAGGATISFGALLAACGGTTNTGIARLGEAPTKTELVDAPVTDIALLRTATSLEHNAIFVYEAVAAAGLLSGDAATLAARFLSDHKAHAEATAALTEKLGGKAYNEPNPRLQSIYIEPALRLITGDDASGIPVTEDPAADVLALAYALETIAGSTYQVYVPLLADTALRAAAIGIGEQEARHAAVIGSLLNPSRLVSTFGLSVATEYQETTDVPALAYAVPTTFGTKAPVPVVLGAPSEAGIRTTLNLETPSLNSMVYEYLDGE</sequence>
<dbReference type="EMBL" id="CAEZYH010000012">
    <property type="protein sequence ID" value="CAB4712875.1"/>
    <property type="molecule type" value="Genomic_DNA"/>
</dbReference>
<dbReference type="EMBL" id="CAFBMF010000009">
    <property type="protein sequence ID" value="CAB4890057.1"/>
    <property type="molecule type" value="Genomic_DNA"/>
</dbReference>
<reference evidence="1" key="1">
    <citation type="submission" date="2020-05" db="EMBL/GenBank/DDBJ databases">
        <authorList>
            <person name="Chiriac C."/>
            <person name="Salcher M."/>
            <person name="Ghai R."/>
            <person name="Kavagutti S V."/>
        </authorList>
    </citation>
    <scope>NUCLEOTIDE SEQUENCE</scope>
</reference>
<evidence type="ECO:0000313" key="5">
    <source>
        <dbReference type="EMBL" id="CAB4890057.1"/>
    </source>
</evidence>
<dbReference type="Gene3D" id="1.20.1260.10">
    <property type="match status" value="1"/>
</dbReference>
<dbReference type="EMBL" id="CAEZZP010000057">
    <property type="protein sequence ID" value="CAB4774097.1"/>
    <property type="molecule type" value="Genomic_DNA"/>
</dbReference>
<proteinExistence type="predicted"/>
<name>A0A6J6QV88_9ZZZZ</name>
<evidence type="ECO:0000313" key="4">
    <source>
        <dbReference type="EMBL" id="CAB4860366.1"/>
    </source>
</evidence>
<dbReference type="SUPFAM" id="SSF47240">
    <property type="entry name" value="Ferritin-like"/>
    <property type="match status" value="1"/>
</dbReference>
<protein>
    <submittedName>
        <fullName evidence="1">Unannotated protein</fullName>
    </submittedName>
</protein>